<evidence type="ECO:0000313" key="2">
    <source>
        <dbReference type="Proteomes" id="UP000226079"/>
    </source>
</evidence>
<organism evidence="1 2">
    <name type="scientific">Propionicimonas paludicola</name>
    <dbReference type="NCBI Taxonomy" id="185243"/>
    <lineage>
        <taxon>Bacteria</taxon>
        <taxon>Bacillati</taxon>
        <taxon>Actinomycetota</taxon>
        <taxon>Actinomycetes</taxon>
        <taxon>Propionibacteriales</taxon>
        <taxon>Nocardioidaceae</taxon>
        <taxon>Propionicimonas</taxon>
    </lineage>
</organism>
<gene>
    <name evidence="1" type="ORF">ATK74_0842</name>
</gene>
<dbReference type="AlphaFoldDB" id="A0A2A9CPN8"/>
<accession>A0A2A9CPN8</accession>
<name>A0A2A9CPN8_9ACTN</name>
<sequence length="97" mass="10134">MLTVTEANAVNKVLRELVSVPQAADKGLIEAAVLLAEHAHQRLGAGLTKAEVRAALTVRVCAGCGCTDDNACVTREGPCWWINDDLCSACARLAVGS</sequence>
<protein>
    <submittedName>
        <fullName evidence="1">Uncharacterized protein</fullName>
    </submittedName>
</protein>
<dbReference type="OrthoDB" id="4227513at2"/>
<comment type="caution">
    <text evidence="1">The sequence shown here is derived from an EMBL/GenBank/DDBJ whole genome shotgun (WGS) entry which is preliminary data.</text>
</comment>
<proteinExistence type="predicted"/>
<dbReference type="EMBL" id="PDJC01000001">
    <property type="protein sequence ID" value="PFG16308.1"/>
    <property type="molecule type" value="Genomic_DNA"/>
</dbReference>
<reference evidence="1 2" key="1">
    <citation type="submission" date="2017-10" db="EMBL/GenBank/DDBJ databases">
        <title>Sequencing the genomes of 1000 actinobacteria strains.</title>
        <authorList>
            <person name="Klenk H.-P."/>
        </authorList>
    </citation>
    <scope>NUCLEOTIDE SEQUENCE [LARGE SCALE GENOMIC DNA]</scope>
    <source>
        <strain evidence="1 2">DSM 15597</strain>
    </source>
</reference>
<evidence type="ECO:0000313" key="1">
    <source>
        <dbReference type="EMBL" id="PFG16308.1"/>
    </source>
</evidence>
<dbReference type="Proteomes" id="UP000226079">
    <property type="component" value="Unassembled WGS sequence"/>
</dbReference>
<keyword evidence="2" id="KW-1185">Reference proteome</keyword>
<dbReference type="RefSeq" id="WP_098459862.1">
    <property type="nucleotide sequence ID" value="NZ_PDJC01000001.1"/>
</dbReference>